<organism evidence="3">
    <name type="scientific">Arthroderma gypseum (strain ATCC MYA-4604 / CBS 118893)</name>
    <name type="common">Microsporum gypseum</name>
    <dbReference type="NCBI Taxonomy" id="535722"/>
    <lineage>
        <taxon>Eukaryota</taxon>
        <taxon>Fungi</taxon>
        <taxon>Dikarya</taxon>
        <taxon>Ascomycota</taxon>
        <taxon>Pezizomycotina</taxon>
        <taxon>Eurotiomycetes</taxon>
        <taxon>Eurotiomycetidae</taxon>
        <taxon>Onygenales</taxon>
        <taxon>Arthrodermataceae</taxon>
        <taxon>Nannizzia</taxon>
    </lineage>
</organism>
<keyword evidence="3" id="KW-1185">Reference proteome</keyword>
<gene>
    <name evidence="2" type="ORF">MGYG_08618</name>
</gene>
<name>E4V6H8_ARTGP</name>
<accession>E4V6H8</accession>
<feature type="transmembrane region" description="Helical" evidence="1">
    <location>
        <begin position="60"/>
        <end position="83"/>
    </location>
</feature>
<keyword evidence="1" id="KW-0812">Transmembrane</keyword>
<keyword evidence="1" id="KW-1133">Transmembrane helix</keyword>
<evidence type="ECO:0000313" key="3">
    <source>
        <dbReference type="Proteomes" id="UP000002669"/>
    </source>
</evidence>
<sequence length="95" mass="10444">MDASTLIVAGFNFTRAETFGTAVYRFVADRSLVVYGIDKFAWCQSQWCTSILEWLLRPDVLAVITAWWITFAIITTLLLTIGFGPAGIGLGSYGS</sequence>
<dbReference type="InParanoid" id="E4V6H8"/>
<protein>
    <submittedName>
        <fullName evidence="2">Uncharacterized protein</fullName>
    </submittedName>
</protein>
<dbReference type="GeneID" id="10024451"/>
<dbReference type="AlphaFoldDB" id="E4V6H8"/>
<dbReference type="HOGENOM" id="CLU_127764_0_0_1"/>
<dbReference type="Proteomes" id="UP000002669">
    <property type="component" value="Unassembled WGS sequence"/>
</dbReference>
<dbReference type="OrthoDB" id="440424at2759"/>
<evidence type="ECO:0000313" key="2">
    <source>
        <dbReference type="EMBL" id="EFQ96694.1"/>
    </source>
</evidence>
<dbReference type="RefSeq" id="XP_003169071.1">
    <property type="nucleotide sequence ID" value="XM_003169023.1"/>
</dbReference>
<keyword evidence="1" id="KW-0472">Membrane</keyword>
<proteinExistence type="predicted"/>
<dbReference type="VEuPathDB" id="FungiDB:MGYG_08618"/>
<evidence type="ECO:0000256" key="1">
    <source>
        <dbReference type="SAM" id="Phobius"/>
    </source>
</evidence>
<reference evidence="3" key="1">
    <citation type="journal article" date="2012" name="MBio">
        <title>Comparative genome analysis of Trichophyton rubrum and related dermatophytes reveals candidate genes involved in infection.</title>
        <authorList>
            <person name="Martinez D.A."/>
            <person name="Oliver B.G."/>
            <person name="Graeser Y."/>
            <person name="Goldberg J.M."/>
            <person name="Li W."/>
            <person name="Martinez-Rossi N.M."/>
            <person name="Monod M."/>
            <person name="Shelest E."/>
            <person name="Barton R.C."/>
            <person name="Birch E."/>
            <person name="Brakhage A.A."/>
            <person name="Chen Z."/>
            <person name="Gurr S.J."/>
            <person name="Heiman D."/>
            <person name="Heitman J."/>
            <person name="Kosti I."/>
            <person name="Rossi A."/>
            <person name="Saif S."/>
            <person name="Samalova M."/>
            <person name="Saunders C.W."/>
            <person name="Shea T."/>
            <person name="Summerbell R.C."/>
            <person name="Xu J."/>
            <person name="Young S."/>
            <person name="Zeng Q."/>
            <person name="Birren B.W."/>
            <person name="Cuomo C.A."/>
            <person name="White T.C."/>
        </authorList>
    </citation>
    <scope>NUCLEOTIDE SEQUENCE [LARGE SCALE GENOMIC DNA]</scope>
    <source>
        <strain evidence="3">ATCC MYA-4604 / CBS 118893</strain>
    </source>
</reference>
<dbReference type="EMBL" id="DS989831">
    <property type="protein sequence ID" value="EFQ96694.1"/>
    <property type="molecule type" value="Genomic_DNA"/>
</dbReference>